<dbReference type="EMBL" id="HBER01038244">
    <property type="protein sequence ID" value="CAD8544069.1"/>
    <property type="molecule type" value="Transcribed_RNA"/>
</dbReference>
<reference evidence="1" key="1">
    <citation type="submission" date="2021-01" db="EMBL/GenBank/DDBJ databases">
        <authorList>
            <person name="Corre E."/>
            <person name="Pelletier E."/>
            <person name="Niang G."/>
            <person name="Scheremetjew M."/>
            <person name="Finn R."/>
            <person name="Kale V."/>
            <person name="Holt S."/>
            <person name="Cochrane G."/>
            <person name="Meng A."/>
            <person name="Brown T."/>
            <person name="Cohen L."/>
        </authorList>
    </citation>
    <scope>NUCLEOTIDE SEQUENCE</scope>
    <source>
        <strain evidence="1">RCC1130</strain>
    </source>
</reference>
<protein>
    <submittedName>
        <fullName evidence="1">Uncharacterized protein</fullName>
    </submittedName>
</protein>
<name>A0A7S0J9J3_9EUKA</name>
<evidence type="ECO:0000313" key="1">
    <source>
        <dbReference type="EMBL" id="CAD8544069.1"/>
    </source>
</evidence>
<proteinExistence type="predicted"/>
<gene>
    <name evidence="1" type="ORF">CLEP1334_LOCUS19356</name>
</gene>
<sequence>MARSAQQYTARLFAYALGLNYAYGVEFVELTNGNRFEQRRTKGQDNVYGLHGNALLSRWPLSDAAIVRMDPSRMSALYSSRGFETAFGYEKRLGGRMSLFAITGQFSASAGQVPSIGEDAKSPAFIIGSTHAQTSWGGNVTHTQLSIASMRSHMATMARVAASRGIPTIKVLGGDTWPSTCSWLGLQQLVKAKSPRNALAGRRVRLQPSGMDDYLCADNNVTPTSGPTYFAAAGRPLNAQSEYVLCDHVFVTVTMFVQDQRL</sequence>
<accession>A0A7S0J9J3</accession>
<organism evidence="1">
    <name type="scientific">Calcidiscus leptoporus</name>
    <dbReference type="NCBI Taxonomy" id="127549"/>
    <lineage>
        <taxon>Eukaryota</taxon>
        <taxon>Haptista</taxon>
        <taxon>Haptophyta</taxon>
        <taxon>Prymnesiophyceae</taxon>
        <taxon>Coccolithales</taxon>
        <taxon>Calcidiscaceae</taxon>
        <taxon>Calcidiscus</taxon>
    </lineage>
</organism>
<dbReference type="AlphaFoldDB" id="A0A7S0J9J3"/>